<dbReference type="PANTHER" id="PTHR32125:SF4">
    <property type="entry name" value="2-C-METHYL-D-ERYTHRITOL 4-PHOSPHATE CYTIDYLYLTRANSFERASE, CHLOROPLASTIC"/>
    <property type="match status" value="1"/>
</dbReference>
<evidence type="ECO:0000313" key="4">
    <source>
        <dbReference type="EMBL" id="ACV22963.1"/>
    </source>
</evidence>
<dbReference type="NCBIfam" id="TIGR00453">
    <property type="entry name" value="ispD"/>
    <property type="match status" value="1"/>
</dbReference>
<dbReference type="EC" id="2.7.7.60" evidence="3"/>
<dbReference type="AlphaFoldDB" id="C7N7S8"/>
<dbReference type="InterPro" id="IPR029044">
    <property type="entry name" value="Nucleotide-diphossugar_trans"/>
</dbReference>
<keyword evidence="2 3" id="KW-0548">Nucleotidyltransferase</keyword>
<organism evidence="4 5">
    <name type="scientific">Slackia heliotrinireducens (strain ATCC 29202 / DSM 20476 / NCTC 11029 / RHS 1)</name>
    <name type="common">Peptococcus heliotrinreducens</name>
    <dbReference type="NCBI Taxonomy" id="471855"/>
    <lineage>
        <taxon>Bacteria</taxon>
        <taxon>Bacillati</taxon>
        <taxon>Actinomycetota</taxon>
        <taxon>Coriobacteriia</taxon>
        <taxon>Eggerthellales</taxon>
        <taxon>Eggerthellaceae</taxon>
        <taxon>Slackia</taxon>
    </lineage>
</organism>
<dbReference type="PANTHER" id="PTHR32125">
    <property type="entry name" value="2-C-METHYL-D-ERYTHRITOL 4-PHOSPHATE CYTIDYLYLTRANSFERASE, CHLOROPLASTIC"/>
    <property type="match status" value="1"/>
</dbReference>
<comment type="catalytic activity">
    <reaction evidence="3">
        <text>2-C-methyl-D-erythritol 4-phosphate + CTP + H(+) = 4-CDP-2-C-methyl-D-erythritol + diphosphate</text>
        <dbReference type="Rhea" id="RHEA:13429"/>
        <dbReference type="ChEBI" id="CHEBI:15378"/>
        <dbReference type="ChEBI" id="CHEBI:33019"/>
        <dbReference type="ChEBI" id="CHEBI:37563"/>
        <dbReference type="ChEBI" id="CHEBI:57823"/>
        <dbReference type="ChEBI" id="CHEBI:58262"/>
        <dbReference type="EC" id="2.7.7.60"/>
    </reaction>
</comment>
<evidence type="ECO:0000256" key="3">
    <source>
        <dbReference type="HAMAP-Rule" id="MF_00108"/>
    </source>
</evidence>
<dbReference type="GO" id="GO:0019288">
    <property type="term" value="P:isopentenyl diphosphate biosynthetic process, methylerythritol 4-phosphate pathway"/>
    <property type="evidence" value="ECO:0007669"/>
    <property type="project" value="UniProtKB-UniRule"/>
</dbReference>
<dbReference type="KEGG" id="shi:Shel_19470"/>
<dbReference type="HOGENOM" id="CLU_061281_1_0_11"/>
<dbReference type="Gene3D" id="3.90.550.10">
    <property type="entry name" value="Spore Coat Polysaccharide Biosynthesis Protein SpsA, Chain A"/>
    <property type="match status" value="1"/>
</dbReference>
<dbReference type="GO" id="GO:0050518">
    <property type="term" value="F:2-C-methyl-D-erythritol 4-phosphate cytidylyltransferase activity"/>
    <property type="evidence" value="ECO:0007669"/>
    <property type="project" value="UniProtKB-UniRule"/>
</dbReference>
<dbReference type="InterPro" id="IPR050088">
    <property type="entry name" value="IspD/TarI_cytidylyltransf_bact"/>
</dbReference>
<dbReference type="UniPathway" id="UPA00056">
    <property type="reaction ID" value="UER00093"/>
</dbReference>
<dbReference type="FunFam" id="3.90.550.10:FF:000003">
    <property type="entry name" value="2-C-methyl-D-erythritol 4-phosphate cytidylyltransferase"/>
    <property type="match status" value="1"/>
</dbReference>
<evidence type="ECO:0000256" key="1">
    <source>
        <dbReference type="ARBA" id="ARBA00022679"/>
    </source>
</evidence>
<dbReference type="HAMAP" id="MF_00108">
    <property type="entry name" value="IspD"/>
    <property type="match status" value="1"/>
</dbReference>
<dbReference type="STRING" id="471855.Shel_19470"/>
<keyword evidence="3" id="KW-0414">Isoprene biosynthesis</keyword>
<dbReference type="CDD" id="cd02516">
    <property type="entry name" value="CDP-ME_synthetase"/>
    <property type="match status" value="1"/>
</dbReference>
<dbReference type="EMBL" id="CP001684">
    <property type="protein sequence ID" value="ACV22963.1"/>
    <property type="molecule type" value="Genomic_DNA"/>
</dbReference>
<proteinExistence type="inferred from homology"/>
<protein>
    <recommendedName>
        <fullName evidence="3">2-C-methyl-D-erythritol 4-phosphate cytidylyltransferase</fullName>
        <ecNumber evidence="3">2.7.7.60</ecNumber>
    </recommendedName>
    <alternativeName>
        <fullName evidence="3">4-diphosphocytidyl-2C-methyl-D-erythritol synthase</fullName>
    </alternativeName>
    <alternativeName>
        <fullName evidence="3">MEP cytidylyltransferase</fullName>
        <shortName evidence="3">MCT</shortName>
    </alternativeName>
</protein>
<feature type="site" description="Transition state stabilizer" evidence="3">
    <location>
        <position position="29"/>
    </location>
</feature>
<feature type="site" description="Transition state stabilizer" evidence="3">
    <location>
        <position position="22"/>
    </location>
</feature>
<feature type="site" description="Positions MEP for the nucleophilic attack" evidence="3">
    <location>
        <position position="165"/>
    </location>
</feature>
<reference evidence="4 5" key="1">
    <citation type="journal article" date="2009" name="Stand. Genomic Sci.">
        <title>Complete genome sequence of Slackia heliotrinireducens type strain (RHS 1).</title>
        <authorList>
            <person name="Pukall R."/>
            <person name="Lapidus A."/>
            <person name="Nolan M."/>
            <person name="Copeland A."/>
            <person name="Glavina Del Rio T."/>
            <person name="Lucas S."/>
            <person name="Chen F."/>
            <person name="Tice H."/>
            <person name="Cheng J.F."/>
            <person name="Chertkov O."/>
            <person name="Bruce D."/>
            <person name="Goodwin L."/>
            <person name="Kuske C."/>
            <person name="Brettin T."/>
            <person name="Detter J.C."/>
            <person name="Han C."/>
            <person name="Pitluck S."/>
            <person name="Pati A."/>
            <person name="Mavrommatis K."/>
            <person name="Ivanova N."/>
            <person name="Ovchinnikova G."/>
            <person name="Chen A."/>
            <person name="Palaniappan K."/>
            <person name="Schneider S."/>
            <person name="Rohde M."/>
            <person name="Chain P."/>
            <person name="D'haeseleer P."/>
            <person name="Goker M."/>
            <person name="Bristow J."/>
            <person name="Eisen J.A."/>
            <person name="Markowitz V."/>
            <person name="Kyrpides N.C."/>
            <person name="Klenk H.P."/>
            <person name="Hugenholtz P."/>
        </authorList>
    </citation>
    <scope>NUCLEOTIDE SEQUENCE [LARGE SCALE GENOMIC DNA]</scope>
    <source>
        <strain evidence="5">ATCC 29202 / DSM 20476 / NCTC 11029 / RHS 1</strain>
    </source>
</reference>
<keyword evidence="5" id="KW-1185">Reference proteome</keyword>
<dbReference type="eggNOG" id="COG1211">
    <property type="taxonomic scope" value="Bacteria"/>
</dbReference>
<evidence type="ECO:0000313" key="5">
    <source>
        <dbReference type="Proteomes" id="UP000002026"/>
    </source>
</evidence>
<dbReference type="Proteomes" id="UP000002026">
    <property type="component" value="Chromosome"/>
</dbReference>
<gene>
    <name evidence="3" type="primary">ispD</name>
    <name evidence="4" type="ordered locus">Shel_19470</name>
</gene>
<comment type="function">
    <text evidence="3">Catalyzes the formation of 4-diphosphocytidyl-2-C-methyl-D-erythritol from CTP and 2-C-methyl-D-erythritol 4-phosphate (MEP).</text>
</comment>
<dbReference type="InterPro" id="IPR034683">
    <property type="entry name" value="IspD/TarI"/>
</dbReference>
<sequence length="246" mass="26519">MGKVSRKPHVAAIILAGGYGHRFGRDTGKQLVKIVGCPMLSWSIAAFDAVDDVGLIVVVCPEDRMQEYWAQAVDPYSFATPIAMAVAGDTRQESAFNGLEATPSEYEFVALHDGARPLIAPELISHTINMLKGTIDAEGAIVATPAIDTLKVVSSDNVIVGTPDRKAFWNAQTPQVFRSNIYRRAHASALRDGFIGTDDSALIERLGGKVLVVKGTRDNIKLTVPEDYAVLSAVVEKSSRSKHEGE</sequence>
<dbReference type="InterPro" id="IPR001228">
    <property type="entry name" value="IspD"/>
</dbReference>
<comment type="pathway">
    <text evidence="3">Isoprenoid biosynthesis; isopentenyl diphosphate biosynthesis via DXP pathway; isopentenyl diphosphate from 1-deoxy-D-xylulose 5-phosphate: step 2/6.</text>
</comment>
<name>C7N7S8_SLAHD</name>
<dbReference type="SUPFAM" id="SSF53448">
    <property type="entry name" value="Nucleotide-diphospho-sugar transferases"/>
    <property type="match status" value="1"/>
</dbReference>
<feature type="site" description="Positions MEP for the nucleophilic attack" evidence="3">
    <location>
        <position position="221"/>
    </location>
</feature>
<dbReference type="Pfam" id="PF01128">
    <property type="entry name" value="IspD"/>
    <property type="match status" value="1"/>
</dbReference>
<evidence type="ECO:0000256" key="2">
    <source>
        <dbReference type="ARBA" id="ARBA00022695"/>
    </source>
</evidence>
<accession>C7N7S8</accession>
<comment type="similarity">
    <text evidence="3">Belongs to the IspD/TarI cytidylyltransferase family. IspD subfamily.</text>
</comment>
<keyword evidence="1 3" id="KW-0808">Transferase</keyword>